<dbReference type="Proteomes" id="UP000076532">
    <property type="component" value="Unassembled WGS sequence"/>
</dbReference>
<gene>
    <name evidence="1" type="ORF">FIBSPDRAFT_879501</name>
</gene>
<evidence type="ECO:0000313" key="1">
    <source>
        <dbReference type="EMBL" id="KZP03384.1"/>
    </source>
</evidence>
<proteinExistence type="predicted"/>
<sequence length="65" mass="7374">MEPPGAPEVHIFLAQLPKRNPTHEAVPMRRTPRNSSGNLEWWLLKPFAYYAFVSKIPPCPGDSKT</sequence>
<dbReference type="AlphaFoldDB" id="A0A167TXJ1"/>
<evidence type="ECO:0000313" key="2">
    <source>
        <dbReference type="Proteomes" id="UP000076532"/>
    </source>
</evidence>
<protein>
    <submittedName>
        <fullName evidence="1">Uncharacterized protein</fullName>
    </submittedName>
</protein>
<accession>A0A167TXJ1</accession>
<name>A0A167TXJ1_9AGAM</name>
<dbReference type="EMBL" id="KV418083">
    <property type="protein sequence ID" value="KZP03384.1"/>
    <property type="molecule type" value="Genomic_DNA"/>
</dbReference>
<reference evidence="1 2" key="1">
    <citation type="journal article" date="2016" name="Mol. Biol. Evol.">
        <title>Comparative Genomics of Early-Diverging Mushroom-Forming Fungi Provides Insights into the Origins of Lignocellulose Decay Capabilities.</title>
        <authorList>
            <person name="Nagy L.G."/>
            <person name="Riley R."/>
            <person name="Tritt A."/>
            <person name="Adam C."/>
            <person name="Daum C."/>
            <person name="Floudas D."/>
            <person name="Sun H."/>
            <person name="Yadav J.S."/>
            <person name="Pangilinan J."/>
            <person name="Larsson K.H."/>
            <person name="Matsuura K."/>
            <person name="Barry K."/>
            <person name="Labutti K."/>
            <person name="Kuo R."/>
            <person name="Ohm R.A."/>
            <person name="Bhattacharya S.S."/>
            <person name="Shirouzu T."/>
            <person name="Yoshinaga Y."/>
            <person name="Martin F.M."/>
            <person name="Grigoriev I.V."/>
            <person name="Hibbett D.S."/>
        </authorList>
    </citation>
    <scope>NUCLEOTIDE SEQUENCE [LARGE SCALE GENOMIC DNA]</scope>
    <source>
        <strain evidence="1 2">CBS 109695</strain>
    </source>
</reference>
<organism evidence="1 2">
    <name type="scientific">Athelia psychrophila</name>
    <dbReference type="NCBI Taxonomy" id="1759441"/>
    <lineage>
        <taxon>Eukaryota</taxon>
        <taxon>Fungi</taxon>
        <taxon>Dikarya</taxon>
        <taxon>Basidiomycota</taxon>
        <taxon>Agaricomycotina</taxon>
        <taxon>Agaricomycetes</taxon>
        <taxon>Agaricomycetidae</taxon>
        <taxon>Atheliales</taxon>
        <taxon>Atheliaceae</taxon>
        <taxon>Athelia</taxon>
    </lineage>
</organism>
<keyword evidence="2" id="KW-1185">Reference proteome</keyword>